<gene>
    <name evidence="2" type="ORF">TELCIR_21689</name>
</gene>
<keyword evidence="3" id="KW-1185">Reference proteome</keyword>
<evidence type="ECO:0000256" key="1">
    <source>
        <dbReference type="SAM" id="MobiDB-lite"/>
    </source>
</evidence>
<reference evidence="2 3" key="1">
    <citation type="submission" date="2015-09" db="EMBL/GenBank/DDBJ databases">
        <title>Draft genome of the parasitic nematode Teladorsagia circumcincta isolate WARC Sus (inbred).</title>
        <authorList>
            <person name="Mitreva M."/>
        </authorList>
    </citation>
    <scope>NUCLEOTIDE SEQUENCE [LARGE SCALE GENOMIC DNA]</scope>
    <source>
        <strain evidence="2 3">S</strain>
    </source>
</reference>
<evidence type="ECO:0000313" key="2">
    <source>
        <dbReference type="EMBL" id="PIO56910.1"/>
    </source>
</evidence>
<evidence type="ECO:0000313" key="3">
    <source>
        <dbReference type="Proteomes" id="UP000230423"/>
    </source>
</evidence>
<sequence>MVRSLPRTEGIGTVQFGGCKGSSEGCN</sequence>
<dbReference type="EMBL" id="KZ372012">
    <property type="protein sequence ID" value="PIO56910.1"/>
    <property type="molecule type" value="Genomic_DNA"/>
</dbReference>
<dbReference type="Proteomes" id="UP000230423">
    <property type="component" value="Unassembled WGS sequence"/>
</dbReference>
<organism evidence="2 3">
    <name type="scientific">Teladorsagia circumcincta</name>
    <name type="common">Brown stomach worm</name>
    <name type="synonym">Ostertagia circumcincta</name>
    <dbReference type="NCBI Taxonomy" id="45464"/>
    <lineage>
        <taxon>Eukaryota</taxon>
        <taxon>Metazoa</taxon>
        <taxon>Ecdysozoa</taxon>
        <taxon>Nematoda</taxon>
        <taxon>Chromadorea</taxon>
        <taxon>Rhabditida</taxon>
        <taxon>Rhabditina</taxon>
        <taxon>Rhabditomorpha</taxon>
        <taxon>Strongyloidea</taxon>
        <taxon>Trichostrongylidae</taxon>
        <taxon>Teladorsagia</taxon>
    </lineage>
</organism>
<feature type="region of interest" description="Disordered" evidence="1">
    <location>
        <begin position="1"/>
        <end position="27"/>
    </location>
</feature>
<dbReference type="AlphaFoldDB" id="A0A2G9THT3"/>
<proteinExistence type="predicted"/>
<name>A0A2G9THT3_TELCI</name>
<protein>
    <submittedName>
        <fullName evidence="2">Uncharacterized protein</fullName>
    </submittedName>
</protein>
<accession>A0A2G9THT3</accession>